<evidence type="ECO:0000256" key="9">
    <source>
        <dbReference type="ARBA" id="ARBA00023002"/>
    </source>
</evidence>
<dbReference type="Gene3D" id="1.10.630.10">
    <property type="entry name" value="Cytochrome P450"/>
    <property type="match status" value="1"/>
</dbReference>
<comment type="pathway">
    <text evidence="3">Secondary metabolite biosynthesis; terpenoid biosynthesis.</text>
</comment>
<dbReference type="AlphaFoldDB" id="A0A6A4HBQ1"/>
<dbReference type="SUPFAM" id="SSF48264">
    <property type="entry name" value="Cytochrome P450"/>
    <property type="match status" value="1"/>
</dbReference>
<evidence type="ECO:0000256" key="12">
    <source>
        <dbReference type="ARBA" id="ARBA00023136"/>
    </source>
</evidence>
<sequence>MLWPFTVQSLSLITGTLLLFLLVKEVYKIITSPLRPLPAPPVPSWLYGNDREIDQSDDPLFLEKWVDKYGRSFRTKWLFFQDRLNTADPKAVSHIITNDGKIYKKPETIRWILGRILGNGVLVTEGEKHKAQRKVMDPAFGSAQIRELTSYFVEESIHLRDIWISQIVDNNLDNKNGVAQFDAQSWLSRMTLDVIGRAGFNYNFNALNPHSEPNELNKAFGVIFGRNNNFTVWNLAQALIPDASFTGARTDAVPSSPPLMKPMTRIGQGLINESKAELKAFGEKDTVSRPKDLLSLLVRSNLSESAKQQRLSDEDILSQVPTFIVAGHETTSTAVAWSLYALTQHPLIQTKLRQECLSLGTEEPTMEQLNSLPYLDAVVRESLRVHPPAPVLQRVAREDDVLPLQHPFTDKDGIVHTEIRIRKGQVVIIPIAEINRDKAIWGQDASDFKPERWENLPDTSSSMPGIWGHQLTFFAGNRACIGYRFSIIEMKALLFTLIKAFEFELAVPKEDIVRKLSIVQRPAVKSQPEEEVSFHYLLGYILRVTNR</sequence>
<dbReference type="OrthoDB" id="1470350at2759"/>
<evidence type="ECO:0000256" key="6">
    <source>
        <dbReference type="ARBA" id="ARBA00022692"/>
    </source>
</evidence>
<dbReference type="EMBL" id="ML769537">
    <property type="protein sequence ID" value="KAE9395133.1"/>
    <property type="molecule type" value="Genomic_DNA"/>
</dbReference>
<keyword evidence="11" id="KW-0503">Monooxygenase</keyword>
<gene>
    <name evidence="14" type="ORF">BT96DRAFT_1045222</name>
</gene>
<feature type="binding site" description="axial binding residue" evidence="13">
    <location>
        <position position="480"/>
    </location>
    <ligand>
        <name>heme</name>
        <dbReference type="ChEBI" id="CHEBI:30413"/>
    </ligand>
    <ligandPart>
        <name>Fe</name>
        <dbReference type="ChEBI" id="CHEBI:18248"/>
    </ligandPart>
</feature>
<evidence type="ECO:0000256" key="2">
    <source>
        <dbReference type="ARBA" id="ARBA00004370"/>
    </source>
</evidence>
<evidence type="ECO:0000313" key="15">
    <source>
        <dbReference type="Proteomes" id="UP000799118"/>
    </source>
</evidence>
<dbReference type="CDD" id="cd11069">
    <property type="entry name" value="CYP_FUM15-like"/>
    <property type="match status" value="1"/>
</dbReference>
<accession>A0A6A4HBQ1</accession>
<dbReference type="GO" id="GO:0020037">
    <property type="term" value="F:heme binding"/>
    <property type="evidence" value="ECO:0007669"/>
    <property type="project" value="InterPro"/>
</dbReference>
<dbReference type="Proteomes" id="UP000799118">
    <property type="component" value="Unassembled WGS sequence"/>
</dbReference>
<keyword evidence="5 13" id="KW-0349">Heme</keyword>
<dbReference type="PRINTS" id="PR00385">
    <property type="entry name" value="P450"/>
</dbReference>
<dbReference type="InterPro" id="IPR001128">
    <property type="entry name" value="Cyt_P450"/>
</dbReference>
<keyword evidence="12" id="KW-0472">Membrane</keyword>
<evidence type="ECO:0000256" key="8">
    <source>
        <dbReference type="ARBA" id="ARBA00022989"/>
    </source>
</evidence>
<dbReference type="GO" id="GO:0016020">
    <property type="term" value="C:membrane"/>
    <property type="evidence" value="ECO:0007669"/>
    <property type="project" value="UniProtKB-SubCell"/>
</dbReference>
<evidence type="ECO:0000256" key="5">
    <source>
        <dbReference type="ARBA" id="ARBA00022617"/>
    </source>
</evidence>
<keyword evidence="6" id="KW-0812">Transmembrane</keyword>
<dbReference type="GO" id="GO:0004497">
    <property type="term" value="F:monooxygenase activity"/>
    <property type="evidence" value="ECO:0007669"/>
    <property type="project" value="UniProtKB-KW"/>
</dbReference>
<comment type="similarity">
    <text evidence="4">Belongs to the cytochrome P450 family.</text>
</comment>
<dbReference type="GO" id="GO:0005506">
    <property type="term" value="F:iron ion binding"/>
    <property type="evidence" value="ECO:0007669"/>
    <property type="project" value="InterPro"/>
</dbReference>
<dbReference type="InterPro" id="IPR050121">
    <property type="entry name" value="Cytochrome_P450_monoxygenase"/>
</dbReference>
<dbReference type="PANTHER" id="PTHR24305">
    <property type="entry name" value="CYTOCHROME P450"/>
    <property type="match status" value="1"/>
</dbReference>
<comment type="subcellular location">
    <subcellularLocation>
        <location evidence="2">Membrane</location>
    </subcellularLocation>
</comment>
<dbReference type="PRINTS" id="PR00463">
    <property type="entry name" value="EP450I"/>
</dbReference>
<proteinExistence type="inferred from homology"/>
<evidence type="ECO:0000256" key="1">
    <source>
        <dbReference type="ARBA" id="ARBA00001971"/>
    </source>
</evidence>
<dbReference type="Pfam" id="PF00067">
    <property type="entry name" value="p450"/>
    <property type="match status" value="1"/>
</dbReference>
<reference evidence="14" key="1">
    <citation type="journal article" date="2019" name="Environ. Microbiol.">
        <title>Fungal ecological strategies reflected in gene transcription - a case study of two litter decomposers.</title>
        <authorList>
            <person name="Barbi F."/>
            <person name="Kohler A."/>
            <person name="Barry K."/>
            <person name="Baskaran P."/>
            <person name="Daum C."/>
            <person name="Fauchery L."/>
            <person name="Ihrmark K."/>
            <person name="Kuo A."/>
            <person name="LaButti K."/>
            <person name="Lipzen A."/>
            <person name="Morin E."/>
            <person name="Grigoriev I.V."/>
            <person name="Henrissat B."/>
            <person name="Lindahl B."/>
            <person name="Martin F."/>
        </authorList>
    </citation>
    <scope>NUCLEOTIDE SEQUENCE</scope>
    <source>
        <strain evidence="14">JB14</strain>
    </source>
</reference>
<dbReference type="InterPro" id="IPR036396">
    <property type="entry name" value="Cyt_P450_sf"/>
</dbReference>
<keyword evidence="15" id="KW-1185">Reference proteome</keyword>
<keyword evidence="10 13" id="KW-0408">Iron</keyword>
<comment type="cofactor">
    <cofactor evidence="1 13">
        <name>heme</name>
        <dbReference type="ChEBI" id="CHEBI:30413"/>
    </cofactor>
</comment>
<keyword evidence="7 13" id="KW-0479">Metal-binding</keyword>
<evidence type="ECO:0000313" key="14">
    <source>
        <dbReference type="EMBL" id="KAE9395133.1"/>
    </source>
</evidence>
<evidence type="ECO:0000256" key="4">
    <source>
        <dbReference type="ARBA" id="ARBA00010617"/>
    </source>
</evidence>
<evidence type="ECO:0000256" key="3">
    <source>
        <dbReference type="ARBA" id="ARBA00004721"/>
    </source>
</evidence>
<dbReference type="PANTHER" id="PTHR24305:SF166">
    <property type="entry name" value="CYTOCHROME P450 12A4, MITOCHONDRIAL-RELATED"/>
    <property type="match status" value="1"/>
</dbReference>
<evidence type="ECO:0000256" key="10">
    <source>
        <dbReference type="ARBA" id="ARBA00023004"/>
    </source>
</evidence>
<protein>
    <submittedName>
        <fullName evidence="14">Cytochrome P450</fullName>
    </submittedName>
</protein>
<evidence type="ECO:0000256" key="7">
    <source>
        <dbReference type="ARBA" id="ARBA00022723"/>
    </source>
</evidence>
<evidence type="ECO:0000256" key="13">
    <source>
        <dbReference type="PIRSR" id="PIRSR602401-1"/>
    </source>
</evidence>
<organism evidence="14 15">
    <name type="scientific">Gymnopus androsaceus JB14</name>
    <dbReference type="NCBI Taxonomy" id="1447944"/>
    <lineage>
        <taxon>Eukaryota</taxon>
        <taxon>Fungi</taxon>
        <taxon>Dikarya</taxon>
        <taxon>Basidiomycota</taxon>
        <taxon>Agaricomycotina</taxon>
        <taxon>Agaricomycetes</taxon>
        <taxon>Agaricomycetidae</taxon>
        <taxon>Agaricales</taxon>
        <taxon>Marasmiineae</taxon>
        <taxon>Omphalotaceae</taxon>
        <taxon>Gymnopus</taxon>
    </lineage>
</organism>
<name>A0A6A4HBQ1_9AGAR</name>
<dbReference type="InterPro" id="IPR002401">
    <property type="entry name" value="Cyt_P450_E_grp-I"/>
</dbReference>
<dbReference type="GO" id="GO:0016705">
    <property type="term" value="F:oxidoreductase activity, acting on paired donors, with incorporation or reduction of molecular oxygen"/>
    <property type="evidence" value="ECO:0007669"/>
    <property type="project" value="InterPro"/>
</dbReference>
<keyword evidence="9" id="KW-0560">Oxidoreductase</keyword>
<keyword evidence="8" id="KW-1133">Transmembrane helix</keyword>
<evidence type="ECO:0000256" key="11">
    <source>
        <dbReference type="ARBA" id="ARBA00023033"/>
    </source>
</evidence>